<name>A0A9D4JRD0_DREPO</name>
<dbReference type="Proteomes" id="UP000828390">
    <property type="component" value="Unassembled WGS sequence"/>
</dbReference>
<dbReference type="AlphaFoldDB" id="A0A9D4JRD0"/>
<keyword evidence="1" id="KW-0472">Membrane</keyword>
<dbReference type="EMBL" id="JAIWYP010000005">
    <property type="protein sequence ID" value="KAH3817983.1"/>
    <property type="molecule type" value="Genomic_DNA"/>
</dbReference>
<proteinExistence type="predicted"/>
<protein>
    <submittedName>
        <fullName evidence="2">Uncharacterized protein</fullName>
    </submittedName>
</protein>
<reference evidence="2" key="1">
    <citation type="journal article" date="2019" name="bioRxiv">
        <title>The Genome of the Zebra Mussel, Dreissena polymorpha: A Resource for Invasive Species Research.</title>
        <authorList>
            <person name="McCartney M.A."/>
            <person name="Auch B."/>
            <person name="Kono T."/>
            <person name="Mallez S."/>
            <person name="Zhang Y."/>
            <person name="Obille A."/>
            <person name="Becker A."/>
            <person name="Abrahante J.E."/>
            <person name="Garbe J."/>
            <person name="Badalamenti J.P."/>
            <person name="Herman A."/>
            <person name="Mangelson H."/>
            <person name="Liachko I."/>
            <person name="Sullivan S."/>
            <person name="Sone E.D."/>
            <person name="Koren S."/>
            <person name="Silverstein K.A.T."/>
            <person name="Beckman K.B."/>
            <person name="Gohl D.M."/>
        </authorList>
    </citation>
    <scope>NUCLEOTIDE SEQUENCE</scope>
    <source>
        <strain evidence="2">Duluth1</strain>
        <tissue evidence="2">Whole animal</tissue>
    </source>
</reference>
<evidence type="ECO:0000313" key="3">
    <source>
        <dbReference type="Proteomes" id="UP000828390"/>
    </source>
</evidence>
<comment type="caution">
    <text evidence="2">The sequence shown here is derived from an EMBL/GenBank/DDBJ whole genome shotgun (WGS) entry which is preliminary data.</text>
</comment>
<organism evidence="2 3">
    <name type="scientific">Dreissena polymorpha</name>
    <name type="common">Zebra mussel</name>
    <name type="synonym">Mytilus polymorpha</name>
    <dbReference type="NCBI Taxonomy" id="45954"/>
    <lineage>
        <taxon>Eukaryota</taxon>
        <taxon>Metazoa</taxon>
        <taxon>Spiralia</taxon>
        <taxon>Lophotrochozoa</taxon>
        <taxon>Mollusca</taxon>
        <taxon>Bivalvia</taxon>
        <taxon>Autobranchia</taxon>
        <taxon>Heteroconchia</taxon>
        <taxon>Euheterodonta</taxon>
        <taxon>Imparidentia</taxon>
        <taxon>Neoheterodontei</taxon>
        <taxon>Myida</taxon>
        <taxon>Dreissenoidea</taxon>
        <taxon>Dreissenidae</taxon>
        <taxon>Dreissena</taxon>
    </lineage>
</organism>
<gene>
    <name evidence="2" type="ORF">DPMN_119568</name>
</gene>
<keyword evidence="1" id="KW-1133">Transmembrane helix</keyword>
<sequence length="108" mass="11991">MVETLARQVQDSSRQCGNCDNANSTKTQQRLLKNTADILLNTTTKTQTSEFTLDSLKDAIGQNDSEDVAVSVSWIVLYLIVASAYAVTNNTSKWKTREPKYSLLEMLG</sequence>
<accession>A0A9D4JRD0</accession>
<keyword evidence="3" id="KW-1185">Reference proteome</keyword>
<keyword evidence="1" id="KW-0812">Transmembrane</keyword>
<evidence type="ECO:0000256" key="1">
    <source>
        <dbReference type="SAM" id="Phobius"/>
    </source>
</evidence>
<evidence type="ECO:0000313" key="2">
    <source>
        <dbReference type="EMBL" id="KAH3817983.1"/>
    </source>
</evidence>
<reference evidence="2" key="2">
    <citation type="submission" date="2020-11" db="EMBL/GenBank/DDBJ databases">
        <authorList>
            <person name="McCartney M.A."/>
            <person name="Auch B."/>
            <person name="Kono T."/>
            <person name="Mallez S."/>
            <person name="Becker A."/>
            <person name="Gohl D.M."/>
            <person name="Silverstein K.A.T."/>
            <person name="Koren S."/>
            <person name="Bechman K.B."/>
            <person name="Herman A."/>
            <person name="Abrahante J.E."/>
            <person name="Garbe J."/>
        </authorList>
    </citation>
    <scope>NUCLEOTIDE SEQUENCE</scope>
    <source>
        <strain evidence="2">Duluth1</strain>
        <tissue evidence="2">Whole animal</tissue>
    </source>
</reference>
<feature type="transmembrane region" description="Helical" evidence="1">
    <location>
        <begin position="68"/>
        <end position="87"/>
    </location>
</feature>